<name>A0AAW1J301_SAPOF</name>
<sequence length="574" mass="65240">MISPPQSSTSVNLRDDLWPPGFRFHPTDEELILYYLKRKICRRKLKLDIIAEVDVYKWEPEDLPELSSLKNGDRQWFFFSPRDRKYPNCSRANRATKQGYWKTTGKNRTITCNSRDVGVKKTLVFYRGRAPTGQRTDWVMHEYTLEEDELRRCQNVHDCYAIYKMFKKSGPGPKNGEQYGAPFREEDWADDNFLKNSNNCNQLNSDHQHQQKDNVSHAETCRSAQVDVSKTGIDELLNNVVEVDDHASWPVDIDDFDYALAKFLGEEEAGSMVNASVGEAVYIEPCTTHTSDPHQNKNSNYVFGQLWDATEVTSSVKCGFMPEETYPTFLDRQLSVNDFLEMDDLFVPEPVDGPSIDVQQTIDIYENTQFRDADLFLGDFAPNNQTAPPTRYPWLQEDGFSDQVELYPDSVSTFGNETRNHNVHSYLHNPSEASRRTMPLQPPGALYATVSENLPAETNKSGNETRTQEAQPWLSSTLWSFVESIPASPASAAETVLTNKAFKRVSSFSRVKVTSKRTVTGTSGAGKSDSVRVRSKTKGFFFFFVFSFLAALFAVVCVFFGSHSSGRLHCRINL</sequence>
<keyword evidence="10" id="KW-0539">Nucleus</keyword>
<dbReference type="GO" id="GO:0000976">
    <property type="term" value="F:transcription cis-regulatory region binding"/>
    <property type="evidence" value="ECO:0007669"/>
    <property type="project" value="UniProtKB-ARBA"/>
</dbReference>
<dbReference type="GO" id="GO:0016020">
    <property type="term" value="C:membrane"/>
    <property type="evidence" value="ECO:0007669"/>
    <property type="project" value="UniProtKB-SubCell"/>
</dbReference>
<dbReference type="Proteomes" id="UP001443914">
    <property type="component" value="Unassembled WGS sequence"/>
</dbReference>
<accession>A0AAW1J301</accession>
<feature type="domain" description="NAC" evidence="12">
    <location>
        <begin position="18"/>
        <end position="168"/>
    </location>
</feature>
<dbReference type="InterPro" id="IPR036093">
    <property type="entry name" value="NAC_dom_sf"/>
</dbReference>
<evidence type="ECO:0000256" key="8">
    <source>
        <dbReference type="ARBA" id="ARBA00023159"/>
    </source>
</evidence>
<evidence type="ECO:0000256" key="3">
    <source>
        <dbReference type="ARBA" id="ARBA00022692"/>
    </source>
</evidence>
<dbReference type="EMBL" id="JBDFQZ010000008">
    <property type="protein sequence ID" value="KAK9697236.1"/>
    <property type="molecule type" value="Genomic_DNA"/>
</dbReference>
<dbReference type="PANTHER" id="PTHR31744">
    <property type="entry name" value="PROTEIN CUP-SHAPED COTYLEDON 2-RELATED"/>
    <property type="match status" value="1"/>
</dbReference>
<feature type="transmembrane region" description="Helical" evidence="11">
    <location>
        <begin position="540"/>
        <end position="561"/>
    </location>
</feature>
<evidence type="ECO:0000256" key="9">
    <source>
        <dbReference type="ARBA" id="ARBA00023163"/>
    </source>
</evidence>
<evidence type="ECO:0000313" key="14">
    <source>
        <dbReference type="Proteomes" id="UP001443914"/>
    </source>
</evidence>
<dbReference type="Pfam" id="PF02365">
    <property type="entry name" value="NAM"/>
    <property type="match status" value="1"/>
</dbReference>
<keyword evidence="6" id="KW-0238">DNA-binding</keyword>
<keyword evidence="4 11" id="KW-1133">Transmembrane helix</keyword>
<comment type="subcellular location">
    <subcellularLocation>
        <location evidence="2">Membrane</location>
        <topology evidence="2">Single-pass membrane protein</topology>
    </subcellularLocation>
    <subcellularLocation>
        <location evidence="1">Nucleus</location>
    </subcellularLocation>
</comment>
<dbReference type="GO" id="GO:0006355">
    <property type="term" value="P:regulation of DNA-templated transcription"/>
    <property type="evidence" value="ECO:0007669"/>
    <property type="project" value="InterPro"/>
</dbReference>
<dbReference type="GO" id="GO:0005634">
    <property type="term" value="C:nucleus"/>
    <property type="evidence" value="ECO:0007669"/>
    <property type="project" value="UniProtKB-SubCell"/>
</dbReference>
<dbReference type="Gene3D" id="2.170.150.80">
    <property type="entry name" value="NAC domain"/>
    <property type="match status" value="1"/>
</dbReference>
<keyword evidence="14" id="KW-1185">Reference proteome</keyword>
<evidence type="ECO:0000256" key="1">
    <source>
        <dbReference type="ARBA" id="ARBA00004123"/>
    </source>
</evidence>
<gene>
    <name evidence="13" type="ORF">RND81_08G023900</name>
</gene>
<evidence type="ECO:0000259" key="12">
    <source>
        <dbReference type="PROSITE" id="PS51005"/>
    </source>
</evidence>
<protein>
    <recommendedName>
        <fullName evidence="12">NAC domain-containing protein</fullName>
    </recommendedName>
</protein>
<evidence type="ECO:0000256" key="5">
    <source>
        <dbReference type="ARBA" id="ARBA00023015"/>
    </source>
</evidence>
<comment type="caution">
    <text evidence="13">The sequence shown here is derived from an EMBL/GenBank/DDBJ whole genome shotgun (WGS) entry which is preliminary data.</text>
</comment>
<evidence type="ECO:0000313" key="13">
    <source>
        <dbReference type="EMBL" id="KAK9697236.1"/>
    </source>
</evidence>
<dbReference type="SUPFAM" id="SSF101941">
    <property type="entry name" value="NAC domain"/>
    <property type="match status" value="1"/>
</dbReference>
<keyword evidence="7 11" id="KW-0472">Membrane</keyword>
<reference evidence="13" key="1">
    <citation type="submission" date="2024-03" db="EMBL/GenBank/DDBJ databases">
        <title>WGS assembly of Saponaria officinalis var. Norfolk2.</title>
        <authorList>
            <person name="Jenkins J."/>
            <person name="Shu S."/>
            <person name="Grimwood J."/>
            <person name="Barry K."/>
            <person name="Goodstein D."/>
            <person name="Schmutz J."/>
            <person name="Leebens-Mack J."/>
            <person name="Osbourn A."/>
        </authorList>
    </citation>
    <scope>NUCLEOTIDE SEQUENCE [LARGE SCALE GENOMIC DNA]</scope>
    <source>
        <strain evidence="13">JIC</strain>
    </source>
</reference>
<proteinExistence type="predicted"/>
<evidence type="ECO:0000256" key="7">
    <source>
        <dbReference type="ARBA" id="ARBA00023136"/>
    </source>
</evidence>
<dbReference type="PROSITE" id="PS51005">
    <property type="entry name" value="NAC"/>
    <property type="match status" value="1"/>
</dbReference>
<keyword evidence="8" id="KW-0010">Activator</keyword>
<evidence type="ECO:0000256" key="2">
    <source>
        <dbReference type="ARBA" id="ARBA00004167"/>
    </source>
</evidence>
<dbReference type="FunFam" id="2.170.150.80:FF:000002">
    <property type="entry name" value="Nac domain-containing protein 86"/>
    <property type="match status" value="1"/>
</dbReference>
<evidence type="ECO:0000256" key="10">
    <source>
        <dbReference type="ARBA" id="ARBA00023242"/>
    </source>
</evidence>
<keyword evidence="3 11" id="KW-0812">Transmembrane</keyword>
<dbReference type="InterPro" id="IPR003441">
    <property type="entry name" value="NAC-dom"/>
</dbReference>
<evidence type="ECO:0000256" key="11">
    <source>
        <dbReference type="SAM" id="Phobius"/>
    </source>
</evidence>
<keyword evidence="5" id="KW-0805">Transcription regulation</keyword>
<dbReference type="PANTHER" id="PTHR31744:SF216">
    <property type="entry name" value="NAC TRANSCRIPTION FACTOR"/>
    <property type="match status" value="1"/>
</dbReference>
<dbReference type="AlphaFoldDB" id="A0AAW1J301"/>
<evidence type="ECO:0000256" key="4">
    <source>
        <dbReference type="ARBA" id="ARBA00022989"/>
    </source>
</evidence>
<keyword evidence="9" id="KW-0804">Transcription</keyword>
<evidence type="ECO:0000256" key="6">
    <source>
        <dbReference type="ARBA" id="ARBA00023125"/>
    </source>
</evidence>
<organism evidence="13 14">
    <name type="scientific">Saponaria officinalis</name>
    <name type="common">Common soapwort</name>
    <name type="synonym">Lychnis saponaria</name>
    <dbReference type="NCBI Taxonomy" id="3572"/>
    <lineage>
        <taxon>Eukaryota</taxon>
        <taxon>Viridiplantae</taxon>
        <taxon>Streptophyta</taxon>
        <taxon>Embryophyta</taxon>
        <taxon>Tracheophyta</taxon>
        <taxon>Spermatophyta</taxon>
        <taxon>Magnoliopsida</taxon>
        <taxon>eudicotyledons</taxon>
        <taxon>Gunneridae</taxon>
        <taxon>Pentapetalae</taxon>
        <taxon>Caryophyllales</taxon>
        <taxon>Caryophyllaceae</taxon>
        <taxon>Caryophylleae</taxon>
        <taxon>Saponaria</taxon>
    </lineage>
</organism>